<dbReference type="InterPro" id="IPR013783">
    <property type="entry name" value="Ig-like_fold"/>
</dbReference>
<dbReference type="InterPro" id="IPR011123">
    <property type="entry name" value="Y_Y_Y"/>
</dbReference>
<dbReference type="SUPFAM" id="SSF46894">
    <property type="entry name" value="C-terminal effector domain of the bipartite response regulators"/>
    <property type="match status" value="1"/>
</dbReference>
<keyword evidence="2" id="KW-1133">Transmembrane helix</keyword>
<proteinExistence type="predicted"/>
<keyword evidence="1" id="KW-0175">Coiled coil</keyword>
<dbReference type="Gene3D" id="1.10.10.10">
    <property type="entry name" value="Winged helix-like DNA-binding domain superfamily/Winged helix DNA-binding domain"/>
    <property type="match status" value="1"/>
</dbReference>
<keyword evidence="2" id="KW-0812">Transmembrane</keyword>
<name>A0A2U1JWI5_9FLAO</name>
<dbReference type="InterPro" id="IPR016032">
    <property type="entry name" value="Sig_transdc_resp-reg_C-effctor"/>
</dbReference>
<evidence type="ECO:0000313" key="4">
    <source>
        <dbReference type="EMBL" id="PWA09314.1"/>
    </source>
</evidence>
<dbReference type="InterPro" id="IPR015943">
    <property type="entry name" value="WD40/YVTN_repeat-like_dom_sf"/>
</dbReference>
<dbReference type="EMBL" id="QCZH01000007">
    <property type="protein sequence ID" value="PWA09314.1"/>
    <property type="molecule type" value="Genomic_DNA"/>
</dbReference>
<keyword evidence="2" id="KW-0472">Membrane</keyword>
<dbReference type="SUPFAM" id="SSF63829">
    <property type="entry name" value="Calcium-dependent phosphotriesterase"/>
    <property type="match status" value="1"/>
</dbReference>
<feature type="coiled-coil region" evidence="1">
    <location>
        <begin position="776"/>
        <end position="845"/>
    </location>
</feature>
<dbReference type="Gene3D" id="2.130.10.10">
    <property type="entry name" value="YVTN repeat-like/Quinoprotein amine dehydrogenase"/>
    <property type="match status" value="2"/>
</dbReference>
<protein>
    <submittedName>
        <fullName evidence="4">LuxR family transcriptional regulator</fullName>
    </submittedName>
</protein>
<accession>A0A2U1JWI5</accession>
<feature type="transmembrane region" description="Helical" evidence="2">
    <location>
        <begin position="749"/>
        <end position="770"/>
    </location>
</feature>
<evidence type="ECO:0000256" key="1">
    <source>
        <dbReference type="SAM" id="Coils"/>
    </source>
</evidence>
<dbReference type="OrthoDB" id="1090267at2"/>
<dbReference type="GO" id="GO:0003677">
    <property type="term" value="F:DNA binding"/>
    <property type="evidence" value="ECO:0007669"/>
    <property type="project" value="InterPro"/>
</dbReference>
<dbReference type="Pfam" id="PF07495">
    <property type="entry name" value="Y_Y_Y"/>
    <property type="match status" value="1"/>
</dbReference>
<keyword evidence="5" id="KW-1185">Reference proteome</keyword>
<dbReference type="Gene3D" id="2.60.40.10">
    <property type="entry name" value="Immunoglobulins"/>
    <property type="match status" value="1"/>
</dbReference>
<dbReference type="AlphaFoldDB" id="A0A2U1JWI5"/>
<evidence type="ECO:0000256" key="2">
    <source>
        <dbReference type="SAM" id="Phobius"/>
    </source>
</evidence>
<organism evidence="4 5">
    <name type="scientific">Flavobacterium laiguense</name>
    <dbReference type="NCBI Taxonomy" id="2169409"/>
    <lineage>
        <taxon>Bacteria</taxon>
        <taxon>Pseudomonadati</taxon>
        <taxon>Bacteroidota</taxon>
        <taxon>Flavobacteriia</taxon>
        <taxon>Flavobacteriales</taxon>
        <taxon>Flavobacteriaceae</taxon>
        <taxon>Flavobacterium</taxon>
    </lineage>
</organism>
<gene>
    <name evidence="4" type="ORF">DB891_08475</name>
</gene>
<dbReference type="GO" id="GO:0006355">
    <property type="term" value="P:regulation of DNA-templated transcription"/>
    <property type="evidence" value="ECO:0007669"/>
    <property type="project" value="InterPro"/>
</dbReference>
<dbReference type="InterPro" id="IPR000792">
    <property type="entry name" value="Tscrpt_reg_LuxR_C"/>
</dbReference>
<evidence type="ECO:0000313" key="5">
    <source>
        <dbReference type="Proteomes" id="UP000245618"/>
    </source>
</evidence>
<dbReference type="Proteomes" id="UP000245618">
    <property type="component" value="Unassembled WGS sequence"/>
</dbReference>
<reference evidence="4 5" key="1">
    <citation type="submission" date="2018-04" db="EMBL/GenBank/DDBJ databases">
        <title>Flavobacterium sp. nov., isolated from glacier ice.</title>
        <authorList>
            <person name="Liu Q."/>
            <person name="Xin Y.-H."/>
        </authorList>
    </citation>
    <scope>NUCLEOTIDE SEQUENCE [LARGE SCALE GENOMIC DNA]</scope>
    <source>
        <strain evidence="4 5">LB2P30</strain>
    </source>
</reference>
<dbReference type="SMART" id="SM00421">
    <property type="entry name" value="HTH_LUXR"/>
    <property type="match status" value="1"/>
</dbReference>
<feature type="domain" description="HTH luxR-type" evidence="3">
    <location>
        <begin position="889"/>
        <end position="946"/>
    </location>
</feature>
<sequence length="949" mass="109064">MICFSLVSSNLNTISSLKTKTTFLLFFILSIAFSQELPPIIKYSPNLYGAGNQNWMISQSPNKYVFFANNEGLLEFNGAHWQLYPSPNETIIRSVKVINNRIYTGCYMEFGFWTRQTNGKLNYTSLSKTLKNKILNDEQFWNILNYDQWVIFQSLNRIYIYDSKTGVFKIITPKSNISKSYGTSASIYFQTINEGLFELERGKAHLVSNNPILIKNRIINVFAINEGLLVQTQLNGFYKVGGNSVSKFTTEADSQIETSSVYSSIILSDGSYVVGTVSNGVFILSKEGKLKYHISQNKGLSNNTALSLFEDLDNNIWVGLDNGVNCINLQSPIQSYTDDTGVLGTVYTSILFDGELYVGTNQGLFYKNYNSKEGFKFINGTKGQVWSLFENKGTLFCGHDSGTFIIENAVARNIFSKSGTWKFEKVPQHENLLMQGNYYGISVLEKINNQWVFRNKIKGFDYSSRYFEITNSYEVYVSHEYKGVFRFQLDKELTKTNKFITYTSPTKGKNASLTQFNNDIYYANKEGIFKLNPKTKQFEKDNLLSSVFEKDEYTSGKLIVDNSNKIWLFSKNYIHYFSLSKMSNQLKKNIIPIPASLTNSMLGFENITQISNSTYLIGTTDGFYTMNLNDLSFKNYVVSITAVSVSKQNEKPIYGNLIEEGAFDYDTNNFAFGYTVPEYNKYINAEYQYSLKGFQEDWSEWSTKTTVSFKNLSPGEYTFKVRAKFANNTLQNSAVYHFTVTKPWYSTNFAVFIYFVLFLIMAHFVNKAYLDYYRNQREKLIEENNLLLEIQELENEQQLMKLKNAKLSLDMDSKNRELAVSTMSLNSKNELLAFIKEDLKKTNENGNSNIKSVISTINKNITEEDSWSVFKEAFDNADKDFLKRIKLVHPTLTPNDLRLCAYLRLNLSSKEVAPLFNISVRSVEIKRYRLRKKMDLSHDQGLVEYIMEV</sequence>
<dbReference type="InterPro" id="IPR036388">
    <property type="entry name" value="WH-like_DNA-bd_sf"/>
</dbReference>
<evidence type="ECO:0000259" key="3">
    <source>
        <dbReference type="SMART" id="SM00421"/>
    </source>
</evidence>
<comment type="caution">
    <text evidence="4">The sequence shown here is derived from an EMBL/GenBank/DDBJ whole genome shotgun (WGS) entry which is preliminary data.</text>
</comment>